<accession>A0ABT2T8A0</accession>
<reference evidence="4 5" key="1">
    <citation type="journal article" date="2021" name="ISME Commun">
        <title>Automated analysis of genomic sequences facilitates high-throughput and comprehensive description of bacteria.</title>
        <authorList>
            <person name="Hitch T.C.A."/>
        </authorList>
    </citation>
    <scope>NUCLEOTIDE SEQUENCE [LARGE SCALE GENOMIC DNA]</scope>
    <source>
        <strain evidence="4 5">H2_18</strain>
    </source>
</reference>
<dbReference type="HAMAP" id="MF_00245">
    <property type="entry name" value="UPF0122"/>
    <property type="match status" value="1"/>
</dbReference>
<protein>
    <recommendedName>
        <fullName evidence="3">UPF0122 protein OCV51_02155</fullName>
    </recommendedName>
</protein>
<comment type="similarity">
    <text evidence="1 3">Belongs to the UPF0122 family.</text>
</comment>
<comment type="function">
    <text evidence="2 3">Might take part in the signal recognition particle (SRP) pathway. This is inferred from the conservation of its genetic proximity to ftsY/ffh. May be a regulatory protein.</text>
</comment>
<evidence type="ECO:0000313" key="4">
    <source>
        <dbReference type="EMBL" id="MCU6746470.1"/>
    </source>
</evidence>
<evidence type="ECO:0000256" key="2">
    <source>
        <dbReference type="ARBA" id="ARBA00024764"/>
    </source>
</evidence>
<dbReference type="InterPro" id="IPR013324">
    <property type="entry name" value="RNA_pol_sigma_r3/r4-like"/>
</dbReference>
<keyword evidence="4" id="KW-0238">DNA-binding</keyword>
<keyword evidence="5" id="KW-1185">Reference proteome</keyword>
<dbReference type="InterPro" id="IPR007394">
    <property type="entry name" value="UPF0122"/>
</dbReference>
<dbReference type="SUPFAM" id="SSF88659">
    <property type="entry name" value="Sigma3 and sigma4 domains of RNA polymerase sigma factors"/>
    <property type="match status" value="1"/>
</dbReference>
<dbReference type="Pfam" id="PF04297">
    <property type="entry name" value="UPF0122"/>
    <property type="match status" value="1"/>
</dbReference>
<organism evidence="4 5">
    <name type="scientific">Faecalicatena acetigenes</name>
    <dbReference type="NCBI Taxonomy" id="2981790"/>
    <lineage>
        <taxon>Bacteria</taxon>
        <taxon>Bacillati</taxon>
        <taxon>Bacillota</taxon>
        <taxon>Clostridia</taxon>
        <taxon>Lachnospirales</taxon>
        <taxon>Lachnospiraceae</taxon>
        <taxon>Faecalicatena</taxon>
    </lineage>
</organism>
<dbReference type="RefSeq" id="WP_059068645.1">
    <property type="nucleotide sequence ID" value="NZ_JAOQJX010000002.1"/>
</dbReference>
<dbReference type="InterPro" id="IPR054831">
    <property type="entry name" value="UPF0122_fam_protein"/>
</dbReference>
<evidence type="ECO:0000256" key="3">
    <source>
        <dbReference type="HAMAP-Rule" id="MF_00245"/>
    </source>
</evidence>
<dbReference type="EMBL" id="JAOQJX010000002">
    <property type="protein sequence ID" value="MCU6746470.1"/>
    <property type="molecule type" value="Genomic_DNA"/>
</dbReference>
<sequence length="116" mass="13772">MDEIFKQALLYDFYGELLTEHQKEIYEQFVLEDLSLREIALSAGISRQGVHDIVKRCQRILEGYEEKLHLVEKFVSVKEKVHEIDRILEMYGNEKTDTQKMITEVRKIADKIIEEL</sequence>
<dbReference type="Proteomes" id="UP001652394">
    <property type="component" value="Unassembled WGS sequence"/>
</dbReference>
<dbReference type="PANTHER" id="PTHR40083">
    <property type="entry name" value="UPF0122 PROTEIN CBO2450/CLC_2298"/>
    <property type="match status" value="1"/>
</dbReference>
<proteinExistence type="inferred from homology"/>
<comment type="caution">
    <text evidence="4">The sequence shown here is derived from an EMBL/GenBank/DDBJ whole genome shotgun (WGS) entry which is preliminary data.</text>
</comment>
<dbReference type="NCBIfam" id="NF045758">
    <property type="entry name" value="YlxM"/>
    <property type="match status" value="1"/>
</dbReference>
<dbReference type="InterPro" id="IPR036388">
    <property type="entry name" value="WH-like_DNA-bd_sf"/>
</dbReference>
<gene>
    <name evidence="4" type="ORF">OCV51_02155</name>
</gene>
<dbReference type="PANTHER" id="PTHR40083:SF1">
    <property type="entry name" value="UPF0122 PROTEIN YLXM"/>
    <property type="match status" value="1"/>
</dbReference>
<evidence type="ECO:0000256" key="1">
    <source>
        <dbReference type="ARBA" id="ARBA00008720"/>
    </source>
</evidence>
<dbReference type="Gene3D" id="1.10.10.10">
    <property type="entry name" value="Winged helix-like DNA-binding domain superfamily/Winged helix DNA-binding domain"/>
    <property type="match status" value="1"/>
</dbReference>
<evidence type="ECO:0000313" key="5">
    <source>
        <dbReference type="Proteomes" id="UP001652394"/>
    </source>
</evidence>
<name>A0ABT2T8A0_9FIRM</name>
<dbReference type="GO" id="GO:0003677">
    <property type="term" value="F:DNA binding"/>
    <property type="evidence" value="ECO:0007669"/>
    <property type="project" value="UniProtKB-KW"/>
</dbReference>